<feature type="region of interest" description="Disordered" evidence="1">
    <location>
        <begin position="596"/>
        <end position="617"/>
    </location>
</feature>
<evidence type="ECO:0000313" key="3">
    <source>
        <dbReference type="EMBL" id="KFJ00927.1"/>
    </source>
</evidence>
<dbReference type="eggNOG" id="COG4096">
    <property type="taxonomic scope" value="Bacteria"/>
</dbReference>
<dbReference type="GO" id="GO:0003677">
    <property type="term" value="F:DNA binding"/>
    <property type="evidence" value="ECO:0007669"/>
    <property type="project" value="InterPro"/>
</dbReference>
<keyword evidence="4" id="KW-1185">Reference proteome</keyword>
<dbReference type="PANTHER" id="PTHR47396">
    <property type="entry name" value="TYPE I RESTRICTION ENZYME ECOKI R PROTEIN"/>
    <property type="match status" value="1"/>
</dbReference>
<dbReference type="InterPro" id="IPR006935">
    <property type="entry name" value="Helicase/UvrB_N"/>
</dbReference>
<sequence length="807" mass="92928">MTDSPLEDIFHKTTGIKPLSADDIAEQLRNEENTKKAFITPVLEQRWPGQDRIVMEYYVNDGRITVDEYGIAHRGKPKKLDYLLLFHQNIPLALVEAKGRDHMADEGYQQAVDYANLLSVPFAYATNGDDLIERDMVSGLNRELKMRDFPGPDELWQRFVSESGMTQEMVDEYTYPYYTSPSSNITPRYYQRIIINKTTQAVLKGQRKVLIVCATGTGKTYMAFQLIWRFWKSGLKKRVLFLADRNNLVNQTMHGDFAPFEDNMVKFENSKPDYAHSIYLGIYQQFITAKDGQINRHYRKFPRDFFDLIVVDECHRSSADRTSNWHDILDYFDSATQIGLTATPKDDSDPNKSNIAYFGKPIYTYSLKQGIEDGFLAPYKVVVPELDIDRDGYQPPAGTTDVDGNPIEIRRYEQREFDRNIIVQERRELVAKRISEYLKTNDMRYSKTIVFCETIEHAHAMQRLLENENTDLVAEDSRYVTCIVSGEPDNEARLDEFTTNKCRYPVIAVTSQLMSTGVNSKTCELIVLDRTVGSMTEFKQIIGRGTRVVDYYTMDGEDRSKMYFTILDFRSNYLKFKDPAFDGDPVDVLTVPPNAPIPKPPIKPTAPDMPPTPPENRRVARVSGVDVEIVGEMVKYLDADGNLVEQNLNSCVRNNILGQYPTVDVFRRAWLDNHAKATFAQNLLLETDWAESFRIRYGYEVDPFDIILCIAYEVDPPMSREHRARLACVQRFIDRDRFNDGQRELLRLLVDAYAASGFESLRDLDIFTLPQFKEAGYTKLKAVKTLGGKNKYYELLGELENALYEEE</sequence>
<proteinExistence type="predicted"/>
<dbReference type="InterPro" id="IPR014001">
    <property type="entry name" value="Helicase_ATP-bd"/>
</dbReference>
<reference evidence="3 4" key="1">
    <citation type="submission" date="2014-03" db="EMBL/GenBank/DDBJ databases">
        <title>Genomics of Bifidobacteria.</title>
        <authorList>
            <person name="Ventura M."/>
            <person name="Milani C."/>
            <person name="Lugli G.A."/>
        </authorList>
    </citation>
    <scope>NUCLEOTIDE SEQUENCE [LARGE SCALE GENOMIC DNA]</scope>
    <source>
        <strain evidence="3 4">DSM 23968</strain>
    </source>
</reference>
<dbReference type="Pfam" id="PF08463">
    <property type="entry name" value="EcoEI_R_C"/>
    <property type="match status" value="1"/>
</dbReference>
<dbReference type="InterPro" id="IPR001650">
    <property type="entry name" value="Helicase_C-like"/>
</dbReference>
<dbReference type="Gene3D" id="3.40.50.300">
    <property type="entry name" value="P-loop containing nucleotide triphosphate hydrolases"/>
    <property type="match status" value="2"/>
</dbReference>
<evidence type="ECO:0000256" key="1">
    <source>
        <dbReference type="SAM" id="MobiDB-lite"/>
    </source>
</evidence>
<dbReference type="PROSITE" id="PS51192">
    <property type="entry name" value="HELICASE_ATP_BIND_1"/>
    <property type="match status" value="1"/>
</dbReference>
<dbReference type="STRING" id="762211.BSTEL_0339"/>
<dbReference type="InterPro" id="IPR050742">
    <property type="entry name" value="Helicase_Restrict-Modif_Enz"/>
</dbReference>
<dbReference type="Pfam" id="PF00271">
    <property type="entry name" value="Helicase_C"/>
    <property type="match status" value="1"/>
</dbReference>
<dbReference type="CDD" id="cd18032">
    <property type="entry name" value="DEXHc_RE_I_III_res"/>
    <property type="match status" value="1"/>
</dbReference>
<dbReference type="Gene3D" id="3.90.1570.30">
    <property type="match status" value="1"/>
</dbReference>
<feature type="domain" description="Helicase ATP-binding" evidence="2">
    <location>
        <begin position="200"/>
        <end position="362"/>
    </location>
</feature>
<feature type="compositionally biased region" description="Pro residues" evidence="1">
    <location>
        <begin position="596"/>
        <end position="614"/>
    </location>
</feature>
<accession>A0A087DZH6</accession>
<dbReference type="SMART" id="SM00487">
    <property type="entry name" value="DEXDc"/>
    <property type="match status" value="1"/>
</dbReference>
<evidence type="ECO:0000313" key="4">
    <source>
        <dbReference type="Proteomes" id="UP000029004"/>
    </source>
</evidence>
<gene>
    <name evidence="3" type="ORF">BSTEL_0339</name>
</gene>
<dbReference type="InterPro" id="IPR013670">
    <property type="entry name" value="EcoEI_R_C_dom"/>
</dbReference>
<dbReference type="GO" id="GO:0005829">
    <property type="term" value="C:cytosol"/>
    <property type="evidence" value="ECO:0007669"/>
    <property type="project" value="TreeGrafter"/>
</dbReference>
<comment type="caution">
    <text evidence="3">The sequence shown here is derived from an EMBL/GenBank/DDBJ whole genome shotgun (WGS) entry which is preliminary data.</text>
</comment>
<dbReference type="OrthoDB" id="9776021at2"/>
<dbReference type="InterPro" id="IPR027417">
    <property type="entry name" value="P-loop_NTPase"/>
</dbReference>
<name>A0A087DZH6_9BIFI</name>
<dbReference type="RefSeq" id="WP_051922747.1">
    <property type="nucleotide sequence ID" value="NZ_JGZP01000004.1"/>
</dbReference>
<protein>
    <submittedName>
        <fullName evidence="3">Type I site-specific deoxyribonuclease</fullName>
        <ecNumber evidence="3">3.1.21.3</ecNumber>
    </submittedName>
</protein>
<dbReference type="GO" id="GO:0009035">
    <property type="term" value="F:type I site-specific deoxyribonuclease activity"/>
    <property type="evidence" value="ECO:0007669"/>
    <property type="project" value="UniProtKB-EC"/>
</dbReference>
<organism evidence="3 4">
    <name type="scientific">Bifidobacterium stellenboschense</name>
    <dbReference type="NCBI Taxonomy" id="762211"/>
    <lineage>
        <taxon>Bacteria</taxon>
        <taxon>Bacillati</taxon>
        <taxon>Actinomycetota</taxon>
        <taxon>Actinomycetes</taxon>
        <taxon>Bifidobacteriales</taxon>
        <taxon>Bifidobacteriaceae</taxon>
        <taxon>Bifidobacterium</taxon>
    </lineage>
</organism>
<dbReference type="Pfam" id="PF04851">
    <property type="entry name" value="ResIII"/>
    <property type="match status" value="1"/>
</dbReference>
<dbReference type="GO" id="GO:0006304">
    <property type="term" value="P:DNA modification"/>
    <property type="evidence" value="ECO:0007669"/>
    <property type="project" value="InterPro"/>
</dbReference>
<dbReference type="REBASE" id="384958">
    <property type="entry name" value="Bst23968ORF340P"/>
</dbReference>
<dbReference type="GO" id="GO:0005524">
    <property type="term" value="F:ATP binding"/>
    <property type="evidence" value="ECO:0007669"/>
    <property type="project" value="InterPro"/>
</dbReference>
<dbReference type="AlphaFoldDB" id="A0A087DZH6"/>
<dbReference type="NCBIfam" id="NF046051">
    <property type="entry name" value="restrict_EcoAI"/>
    <property type="match status" value="1"/>
</dbReference>
<dbReference type="Proteomes" id="UP000029004">
    <property type="component" value="Unassembled WGS sequence"/>
</dbReference>
<dbReference type="EMBL" id="JGZP01000004">
    <property type="protein sequence ID" value="KFJ00927.1"/>
    <property type="molecule type" value="Genomic_DNA"/>
</dbReference>
<dbReference type="SUPFAM" id="SSF52540">
    <property type="entry name" value="P-loop containing nucleoside triphosphate hydrolases"/>
    <property type="match status" value="2"/>
</dbReference>
<dbReference type="PANTHER" id="PTHR47396:SF1">
    <property type="entry name" value="ATP-DEPENDENT HELICASE IRC3-RELATED"/>
    <property type="match status" value="1"/>
</dbReference>
<evidence type="ECO:0000259" key="2">
    <source>
        <dbReference type="PROSITE" id="PS51192"/>
    </source>
</evidence>
<dbReference type="EC" id="3.1.21.3" evidence="3"/>
<keyword evidence="3" id="KW-0378">Hydrolase</keyword>